<protein>
    <recommendedName>
        <fullName evidence="3">TolB-like 6-blade propeller-like</fullName>
    </recommendedName>
</protein>
<keyword evidence="2" id="KW-1185">Reference proteome</keyword>
<name>A0A1H5WL55_9BACT</name>
<dbReference type="OrthoDB" id="827692at2"/>
<dbReference type="InterPro" id="IPR025316">
    <property type="entry name" value="DUF4221"/>
</dbReference>
<organism evidence="1 2">
    <name type="scientific">Algoriphagus boritolerans DSM 17298 = JCM 18970</name>
    <dbReference type="NCBI Taxonomy" id="1120964"/>
    <lineage>
        <taxon>Bacteria</taxon>
        <taxon>Pseudomonadati</taxon>
        <taxon>Bacteroidota</taxon>
        <taxon>Cytophagia</taxon>
        <taxon>Cytophagales</taxon>
        <taxon>Cyclobacteriaceae</taxon>
        <taxon>Algoriphagus</taxon>
    </lineage>
</organism>
<evidence type="ECO:0000313" key="1">
    <source>
        <dbReference type="EMBL" id="SEG00184.1"/>
    </source>
</evidence>
<dbReference type="Proteomes" id="UP000236736">
    <property type="component" value="Unassembled WGS sequence"/>
</dbReference>
<dbReference type="EMBL" id="FNVR01000010">
    <property type="protein sequence ID" value="SEG00184.1"/>
    <property type="molecule type" value="Genomic_DNA"/>
</dbReference>
<dbReference type="RefSeq" id="WP_103924799.1">
    <property type="nucleotide sequence ID" value="NZ_FNVR01000010.1"/>
</dbReference>
<evidence type="ECO:0008006" key="3">
    <source>
        <dbReference type="Google" id="ProtNLM"/>
    </source>
</evidence>
<dbReference type="Pfam" id="PF13970">
    <property type="entry name" value="DUF4221"/>
    <property type="match status" value="1"/>
</dbReference>
<dbReference type="STRING" id="1120964.GCA_001313265_01736"/>
<dbReference type="AlphaFoldDB" id="A0A1H5WL55"/>
<accession>A0A1H5WL55</accession>
<sequence>MSRIICLVLSAIFLYSCDDSKKSNFEKEFQDLLFHPENDIEISLNDLSSNFFMLSQEVSISNDEFLVYCNPFPNDPNLIFFYNLVDSAKSFTLDFKSEGPNGVGEMSDFFFHNLDSIFVFDRYSYQMSLVDSSGHVKRKFRLKDSEGIEADENSVIPWMDNKSRAIISDRFLYIPCYPDSDPYFSSYSRENLLMKLDLISGDFDLLLGYPMKYKSGGFWGGPEHILPSIISSLEGNNLVASFPFEDSIYSVDSESGFFKSQVYVKSDIVSQVNPLPEISLDRKVRTKFQLGNDYYFSISKDQYRERYYLIANKRYSDDSIDKIINRESGSPNEQSLMVLSKELQKIGEYQLPKEFSRYGIFIYKSGVYLLNNESENKLILHNISFPSI</sequence>
<gene>
    <name evidence="1" type="ORF">SAMN03080598_02132</name>
</gene>
<evidence type="ECO:0000313" key="2">
    <source>
        <dbReference type="Proteomes" id="UP000236736"/>
    </source>
</evidence>
<proteinExistence type="predicted"/>
<reference evidence="2" key="1">
    <citation type="submission" date="2016-10" db="EMBL/GenBank/DDBJ databases">
        <authorList>
            <person name="Varghese N."/>
            <person name="Submissions S."/>
        </authorList>
    </citation>
    <scope>NUCLEOTIDE SEQUENCE [LARGE SCALE GENOMIC DNA]</scope>
    <source>
        <strain evidence="2">DSM 17298</strain>
    </source>
</reference>
<dbReference type="PROSITE" id="PS51257">
    <property type="entry name" value="PROKAR_LIPOPROTEIN"/>
    <property type="match status" value="1"/>
</dbReference>